<evidence type="ECO:0000256" key="1">
    <source>
        <dbReference type="ARBA" id="ARBA00022737"/>
    </source>
</evidence>
<comment type="caution">
    <text evidence="5">The sequence shown here is derived from an EMBL/GenBank/DDBJ whole genome shotgun (WGS) entry which is preliminary data.</text>
</comment>
<evidence type="ECO:0000313" key="5">
    <source>
        <dbReference type="EMBL" id="KAL1885609.1"/>
    </source>
</evidence>
<dbReference type="InterPro" id="IPR056884">
    <property type="entry name" value="NPHP3-like_N"/>
</dbReference>
<feature type="repeat" description="ANK" evidence="2">
    <location>
        <begin position="955"/>
        <end position="987"/>
    </location>
</feature>
<feature type="domain" description="Nephrocystin 3-like N-terminal" evidence="4">
    <location>
        <begin position="343"/>
        <end position="517"/>
    </location>
</feature>
<dbReference type="Gene3D" id="1.25.40.20">
    <property type="entry name" value="Ankyrin repeat-containing domain"/>
    <property type="match status" value="2"/>
</dbReference>
<reference evidence="5 6" key="1">
    <citation type="journal article" date="2024" name="IMA Fungus">
        <title>IMA Genome - F19 : A genome assembly and annotation guide to empower mycologists, including annotated draft genome sequences of Ceratocystis pirilliformis, Diaporthe australafricana, Fusarium ophioides, Paecilomyces lecythidis, and Sporothrix stenoceras.</title>
        <authorList>
            <person name="Aylward J."/>
            <person name="Wilson A.M."/>
            <person name="Visagie C.M."/>
            <person name="Spraker J."/>
            <person name="Barnes I."/>
            <person name="Buitendag C."/>
            <person name="Ceriani C."/>
            <person name="Del Mar Angel L."/>
            <person name="du Plessis D."/>
            <person name="Fuchs T."/>
            <person name="Gasser K."/>
            <person name="Kramer D."/>
            <person name="Li W."/>
            <person name="Munsamy K."/>
            <person name="Piso A."/>
            <person name="Price J.L."/>
            <person name="Sonnekus B."/>
            <person name="Thomas C."/>
            <person name="van der Nest A."/>
            <person name="van Dijk A."/>
            <person name="van Heerden A."/>
            <person name="van Vuuren N."/>
            <person name="Yilmaz N."/>
            <person name="Duong T.A."/>
            <person name="van der Merwe N.A."/>
            <person name="Wingfield M.J."/>
            <person name="Wingfield B.D."/>
        </authorList>
    </citation>
    <scope>NUCLEOTIDE SEQUENCE [LARGE SCALE GENOMIC DNA]</scope>
    <source>
        <strain evidence="5 6">CMW 18167</strain>
    </source>
</reference>
<dbReference type="Proteomes" id="UP001583193">
    <property type="component" value="Unassembled WGS sequence"/>
</dbReference>
<dbReference type="InterPro" id="IPR053137">
    <property type="entry name" value="NLR-like"/>
</dbReference>
<gene>
    <name evidence="5" type="ORF">Plec18167_001104</name>
</gene>
<dbReference type="Pfam" id="PF12796">
    <property type="entry name" value="Ank_2"/>
    <property type="match status" value="2"/>
</dbReference>
<evidence type="ECO:0000313" key="6">
    <source>
        <dbReference type="Proteomes" id="UP001583193"/>
    </source>
</evidence>
<dbReference type="SUPFAM" id="SSF53167">
    <property type="entry name" value="Purine and uridine phosphorylases"/>
    <property type="match status" value="1"/>
</dbReference>
<sequence>MKRKRPEAGSFTIGWISALPVEHAAGEALLNEEYDNHGDMVQYTLGRIHDHNVVMACLPAGQIGTTAAATVATEMRLQFPSLRSYLLVGIGGGVPSSDADIRLGDVVVSEPQGKYGGVVQYDLGKTITGGAQIRTGIMSLPSSELLTAVAKLQSCRSAEKSHFSDYLAEVAHRSEYNRDLTGPDQLFDASYDHTGETCAECDPTKVLFRIQRTSCEPHIHFGTIASGNQVIKDGRTRDRLSAELKGILCFEMEAAGMMNQLRCLVIRGICDYADSHKNKTWQPFAAATAAACAKEILSFLPSINSASLNQLTTAAPWLSYMKSLRFDQMDARRTTIRNAHVKTCRWLLNRQEYQDWLNRHLFSQHRGFLWIKGKPATGKSTIMRFIYEQTVTKLKDTVIVAFFFNARGEEMERSVLGMYQSLLYQLLDKLPDLQEVFDSLKLMHPTDVDFHQWDVETLQSLFKTAVENLAQRPLICFIDALDECEEDQVRDMISFFEQLGEIASQHKCYLHVCFSSRHYPHISIASGIELVLENQEGHEHDILNYIESELRIGKTELAKQIKSEVLNRASGIFLWAVLVVQMLNKLADRGQVHRLRKQLSEIPNGLHDLLRDILTRGERNTANMVLCLQWILYARRPLRCEELYFAILSGDENSTESFAELNRIVSKDDMKRFILDSSKGLAEETRSKKPTIQFIHESVREFLLKENILDKIEADPQNTFAALSHDTLKHCCIVYMGINISAYLGLTDTLPKAGSNEAKHLRELATKEFPFLEYSVQHVLHHSNASEEHGLSQAAFLQRFPLGRWILLNNLFEKYEIRRYTPHASQLYIFADKNLASLIRLALKNGPPMEPGAERYRDPLLAAIGRRNEAAVKALLPLDTDPNTESASGQPPHEVVPLSTSLEYQFSINCMLSIGEKIASRNNFNIFLWAAANGYTEVVKLLVKKGAIIESKDSSERTALSLAAERGRIKIVKLLMNNGADIESKDYIEQTPLFLAATSGHTETVKLLVENGADIESKDHIARTPLYSAVSRGHTKTVKLLLEKGANVGSKAFGPFTPFYEHTEIVRLLMENGAHIGSEDLRALLSSAVVAGGIISDNLLRENGAKYRPLFVTTGVMELLREEIADTESLDPKQITSLCSVIVQKHTEVTKQLLENVANVESMDSNQMESLCSAINKRHAEAIKLILENGTYTSVNRHPIPVHHPNLLTDAGDVVTTSVTPQQTMLDPTTDVAEQQTACQLAVV</sequence>
<accession>A0ABR3YBD6</accession>
<dbReference type="Gene3D" id="3.40.50.300">
    <property type="entry name" value="P-loop containing nucleotide triphosphate hydrolases"/>
    <property type="match status" value="1"/>
</dbReference>
<protein>
    <recommendedName>
        <fullName evidence="7">Nucleoside phosphorylase domain-containing protein</fullName>
    </recommendedName>
</protein>
<keyword evidence="2" id="KW-0040">ANK repeat</keyword>
<organism evidence="5 6">
    <name type="scientific">Paecilomyces lecythidis</name>
    <dbReference type="NCBI Taxonomy" id="3004212"/>
    <lineage>
        <taxon>Eukaryota</taxon>
        <taxon>Fungi</taxon>
        <taxon>Dikarya</taxon>
        <taxon>Ascomycota</taxon>
        <taxon>Pezizomycotina</taxon>
        <taxon>Eurotiomycetes</taxon>
        <taxon>Eurotiomycetidae</taxon>
        <taxon>Eurotiales</taxon>
        <taxon>Thermoascaceae</taxon>
        <taxon>Paecilomyces</taxon>
    </lineage>
</organism>
<dbReference type="Gene3D" id="3.40.50.1580">
    <property type="entry name" value="Nucleoside phosphorylase domain"/>
    <property type="match status" value="1"/>
</dbReference>
<evidence type="ECO:0000259" key="3">
    <source>
        <dbReference type="Pfam" id="PF01048"/>
    </source>
</evidence>
<dbReference type="SUPFAM" id="SSF52540">
    <property type="entry name" value="P-loop containing nucleoside triphosphate hydrolases"/>
    <property type="match status" value="1"/>
</dbReference>
<feature type="domain" description="Nucleoside phosphorylase" evidence="3">
    <location>
        <begin position="28"/>
        <end position="292"/>
    </location>
</feature>
<dbReference type="PRINTS" id="PR01415">
    <property type="entry name" value="ANKYRIN"/>
</dbReference>
<dbReference type="PANTHER" id="PTHR46082">
    <property type="entry name" value="ATP/GTP-BINDING PROTEIN-RELATED"/>
    <property type="match status" value="1"/>
</dbReference>
<dbReference type="Pfam" id="PF24883">
    <property type="entry name" value="NPHP3_N"/>
    <property type="match status" value="1"/>
</dbReference>
<proteinExistence type="predicted"/>
<dbReference type="InterPro" id="IPR035994">
    <property type="entry name" value="Nucleoside_phosphorylase_sf"/>
</dbReference>
<name>A0ABR3YBD6_9EURO</name>
<dbReference type="EMBL" id="JAVDPF010000002">
    <property type="protein sequence ID" value="KAL1885609.1"/>
    <property type="molecule type" value="Genomic_DNA"/>
</dbReference>
<dbReference type="InterPro" id="IPR002110">
    <property type="entry name" value="Ankyrin_rpt"/>
</dbReference>
<keyword evidence="6" id="KW-1185">Reference proteome</keyword>
<dbReference type="PROSITE" id="PS50088">
    <property type="entry name" value="ANK_REPEAT"/>
    <property type="match status" value="4"/>
</dbReference>
<dbReference type="InterPro" id="IPR000845">
    <property type="entry name" value="Nucleoside_phosphorylase_d"/>
</dbReference>
<evidence type="ECO:0000259" key="4">
    <source>
        <dbReference type="Pfam" id="PF24883"/>
    </source>
</evidence>
<feature type="repeat" description="ANK" evidence="2">
    <location>
        <begin position="988"/>
        <end position="1020"/>
    </location>
</feature>
<dbReference type="Pfam" id="PF01048">
    <property type="entry name" value="PNP_UDP_1"/>
    <property type="match status" value="1"/>
</dbReference>
<evidence type="ECO:0000256" key="2">
    <source>
        <dbReference type="PROSITE-ProRule" id="PRU00023"/>
    </source>
</evidence>
<feature type="repeat" description="ANK" evidence="2">
    <location>
        <begin position="1021"/>
        <end position="1053"/>
    </location>
</feature>
<dbReference type="SMART" id="SM00248">
    <property type="entry name" value="ANK"/>
    <property type="match status" value="7"/>
</dbReference>
<dbReference type="SUPFAM" id="SSF48403">
    <property type="entry name" value="Ankyrin repeat"/>
    <property type="match status" value="1"/>
</dbReference>
<dbReference type="InterPro" id="IPR036770">
    <property type="entry name" value="Ankyrin_rpt-contain_sf"/>
</dbReference>
<evidence type="ECO:0008006" key="7">
    <source>
        <dbReference type="Google" id="ProtNLM"/>
    </source>
</evidence>
<keyword evidence="1" id="KW-0677">Repeat</keyword>
<feature type="repeat" description="ANK" evidence="2">
    <location>
        <begin position="922"/>
        <end position="954"/>
    </location>
</feature>
<dbReference type="PANTHER" id="PTHR46082:SF11">
    <property type="entry name" value="AAA+ ATPASE DOMAIN-CONTAINING PROTEIN-RELATED"/>
    <property type="match status" value="1"/>
</dbReference>
<dbReference type="InterPro" id="IPR027417">
    <property type="entry name" value="P-loop_NTPase"/>
</dbReference>
<dbReference type="PROSITE" id="PS50297">
    <property type="entry name" value="ANK_REP_REGION"/>
    <property type="match status" value="3"/>
</dbReference>